<feature type="domain" description="Cysteinyl-tRNA ligase anticodon binding" evidence="1">
    <location>
        <begin position="108"/>
        <end position="147"/>
    </location>
</feature>
<keyword evidence="3" id="KW-1185">Reference proteome</keyword>
<keyword evidence="2" id="KW-0436">Ligase</keyword>
<comment type="caution">
    <text evidence="2">The sequence shown here is derived from an EMBL/GenBank/DDBJ whole genome shotgun (WGS) entry which is preliminary data.</text>
</comment>
<feature type="domain" description="Cysteinyl-tRNA ligase anticodon binding" evidence="1">
    <location>
        <begin position="173"/>
        <end position="212"/>
    </location>
</feature>
<reference evidence="2 3" key="1">
    <citation type="submission" date="2024-02" db="EMBL/GenBank/DDBJ databases">
        <authorList>
            <person name="Chen Y."/>
            <person name="Shah S."/>
            <person name="Dougan E. K."/>
            <person name="Thang M."/>
            <person name="Chan C."/>
        </authorList>
    </citation>
    <scope>NUCLEOTIDE SEQUENCE [LARGE SCALE GENOMIC DNA]</scope>
</reference>
<sequence>MTARGRSRSPYRQQLELSLKEIRDLVLAREQARLQKDWKLADNIRSQLHDAGVQLFDKTHQWTSTDGRSGRIPSFDEVEAGQVPEEEEIPTTQIKEYIEPSEGDLDKEQIQKLIFQREHARGSKDFAQADEIRRQLQDLGVELQDKEKLWKCPSKKLQGIIIGFRNNELSDVEVHTLVTQREKARMANDYELSDMIRDELKSRGVVIEDKQKVWTCTDGRRGAVPSWAQITGEAPAHAMRPAAAVPVQAVQMHQPQRPSIEDELVSLAVAAARHPDTATRALQALRQVFAAPAPMAQPISAAPRAIKVIQPAPGPSPGSRSTGPATRSAALPDINKARQMIRRIKDNHPVSEDEIEWLVATRERCRMTKDYSNSDLLRSELQSVGIELLEKEKKWTFEGRMGDIPLWSNISL</sequence>
<dbReference type="EMBL" id="CAXAMM010006469">
    <property type="protein sequence ID" value="CAK9011167.1"/>
    <property type="molecule type" value="Genomic_DNA"/>
</dbReference>
<name>A0ABP0JA70_9DINO</name>
<protein>
    <submittedName>
        <fullName evidence="2">Cysteine--tRNA ligase</fullName>
    </submittedName>
</protein>
<evidence type="ECO:0000259" key="1">
    <source>
        <dbReference type="Pfam" id="PF23493"/>
    </source>
</evidence>
<organism evidence="2 3">
    <name type="scientific">Durusdinium trenchii</name>
    <dbReference type="NCBI Taxonomy" id="1381693"/>
    <lineage>
        <taxon>Eukaryota</taxon>
        <taxon>Sar</taxon>
        <taxon>Alveolata</taxon>
        <taxon>Dinophyceae</taxon>
        <taxon>Suessiales</taxon>
        <taxon>Symbiodiniaceae</taxon>
        <taxon>Durusdinium</taxon>
    </lineage>
</organism>
<gene>
    <name evidence="2" type="ORF">SCF082_LOCUS10985</name>
</gene>
<dbReference type="Pfam" id="PF23493">
    <property type="entry name" value="CysS_C"/>
    <property type="match status" value="2"/>
</dbReference>
<dbReference type="SUPFAM" id="SSF47323">
    <property type="entry name" value="Anticodon-binding domain of a subclass of class I aminoacyl-tRNA synthetases"/>
    <property type="match status" value="4"/>
</dbReference>
<dbReference type="GO" id="GO:0016874">
    <property type="term" value="F:ligase activity"/>
    <property type="evidence" value="ECO:0007669"/>
    <property type="project" value="UniProtKB-KW"/>
</dbReference>
<accession>A0ABP0JA70</accession>
<dbReference type="InterPro" id="IPR009080">
    <property type="entry name" value="tRNAsynth_Ia_anticodon-bd"/>
</dbReference>
<evidence type="ECO:0000313" key="3">
    <source>
        <dbReference type="Proteomes" id="UP001642464"/>
    </source>
</evidence>
<dbReference type="InterPro" id="IPR056411">
    <property type="entry name" value="CysS_C"/>
</dbReference>
<proteinExistence type="predicted"/>
<evidence type="ECO:0000313" key="2">
    <source>
        <dbReference type="EMBL" id="CAK9011167.1"/>
    </source>
</evidence>
<dbReference type="Gene3D" id="1.20.120.1910">
    <property type="entry name" value="Cysteine-tRNA ligase, C-terminal anti-codon recognition domain"/>
    <property type="match status" value="4"/>
</dbReference>
<dbReference type="Proteomes" id="UP001642464">
    <property type="component" value="Unassembled WGS sequence"/>
</dbReference>